<organism evidence="2 3">
    <name type="scientific">Lepraria finkii</name>
    <dbReference type="NCBI Taxonomy" id="1340010"/>
    <lineage>
        <taxon>Eukaryota</taxon>
        <taxon>Fungi</taxon>
        <taxon>Dikarya</taxon>
        <taxon>Ascomycota</taxon>
        <taxon>Pezizomycotina</taxon>
        <taxon>Lecanoromycetes</taxon>
        <taxon>OSLEUM clade</taxon>
        <taxon>Lecanoromycetidae</taxon>
        <taxon>Lecanorales</taxon>
        <taxon>Lecanorineae</taxon>
        <taxon>Stereocaulaceae</taxon>
        <taxon>Lepraria</taxon>
    </lineage>
</organism>
<name>A0ABR4BFZ9_9LECA</name>
<accession>A0ABR4BFZ9</accession>
<evidence type="ECO:0000256" key="1">
    <source>
        <dbReference type="SAM" id="MobiDB-lite"/>
    </source>
</evidence>
<protein>
    <submittedName>
        <fullName evidence="2">Uncharacterized protein</fullName>
    </submittedName>
</protein>
<evidence type="ECO:0000313" key="3">
    <source>
        <dbReference type="Proteomes" id="UP001590951"/>
    </source>
</evidence>
<gene>
    <name evidence="2" type="ORF">ABVK25_003162</name>
</gene>
<dbReference type="Proteomes" id="UP001590951">
    <property type="component" value="Unassembled WGS sequence"/>
</dbReference>
<reference evidence="2 3" key="1">
    <citation type="submission" date="2024-09" db="EMBL/GenBank/DDBJ databases">
        <title>Rethinking Asexuality: The Enigmatic Case of Functional Sexual Genes in Lepraria (Stereocaulaceae).</title>
        <authorList>
            <person name="Doellman M."/>
            <person name="Sun Y."/>
            <person name="Barcenas-Pena A."/>
            <person name="Lumbsch H.T."/>
            <person name="Grewe F."/>
        </authorList>
    </citation>
    <scope>NUCLEOTIDE SEQUENCE [LARGE SCALE GENOMIC DNA]</scope>
    <source>
        <strain evidence="2 3">Grewe 0041</strain>
    </source>
</reference>
<evidence type="ECO:0000313" key="2">
    <source>
        <dbReference type="EMBL" id="KAL2056767.1"/>
    </source>
</evidence>
<dbReference type="EMBL" id="JBHFEH010000007">
    <property type="protein sequence ID" value="KAL2056767.1"/>
    <property type="molecule type" value="Genomic_DNA"/>
</dbReference>
<keyword evidence="3" id="KW-1185">Reference proteome</keyword>
<sequence length="58" mass="6357">MTPKLDILEAIDTGREGGGNTDSASSDAECFSHYDDRKKFGGTIYSRQQGIEKSFVLL</sequence>
<comment type="caution">
    <text evidence="2">The sequence shown here is derived from an EMBL/GenBank/DDBJ whole genome shotgun (WGS) entry which is preliminary data.</text>
</comment>
<proteinExistence type="predicted"/>
<feature type="region of interest" description="Disordered" evidence="1">
    <location>
        <begin position="1"/>
        <end position="28"/>
    </location>
</feature>